<dbReference type="EMBL" id="LBZW01000041">
    <property type="protein sequence ID" value="KKR78161.1"/>
    <property type="molecule type" value="Genomic_DNA"/>
</dbReference>
<dbReference type="GO" id="GO:0046872">
    <property type="term" value="F:metal ion binding"/>
    <property type="evidence" value="ECO:0007669"/>
    <property type="project" value="UniProtKB-KW"/>
</dbReference>
<dbReference type="PANTHER" id="PTHR33653">
    <property type="entry name" value="RIBONUCLEASE VAPC2"/>
    <property type="match status" value="1"/>
</dbReference>
<proteinExistence type="inferred from homology"/>
<dbReference type="PATRIC" id="fig|1618734.3.peg.686"/>
<dbReference type="Gene3D" id="3.40.50.1010">
    <property type="entry name" value="5'-nuclease"/>
    <property type="match status" value="1"/>
</dbReference>
<dbReference type="GO" id="GO:0004518">
    <property type="term" value="F:nuclease activity"/>
    <property type="evidence" value="ECO:0007669"/>
    <property type="project" value="UniProtKB-KW"/>
</dbReference>
<dbReference type="InterPro" id="IPR050556">
    <property type="entry name" value="Type_II_TA_system_RNase"/>
</dbReference>
<dbReference type="InterPro" id="IPR002716">
    <property type="entry name" value="PIN_dom"/>
</dbReference>
<dbReference type="PANTHER" id="PTHR33653:SF1">
    <property type="entry name" value="RIBONUCLEASE VAPC2"/>
    <property type="match status" value="1"/>
</dbReference>
<comment type="similarity">
    <text evidence="7">Belongs to the PINc/VapC protein family.</text>
</comment>
<dbReference type="SUPFAM" id="SSF88723">
    <property type="entry name" value="PIN domain-like"/>
    <property type="match status" value="1"/>
</dbReference>
<keyword evidence="6" id="KW-0460">Magnesium</keyword>
<dbReference type="Pfam" id="PF01850">
    <property type="entry name" value="PIN"/>
    <property type="match status" value="1"/>
</dbReference>
<accession>A0A0G0TTJ5</accession>
<dbReference type="GO" id="GO:0016787">
    <property type="term" value="F:hydrolase activity"/>
    <property type="evidence" value="ECO:0007669"/>
    <property type="project" value="UniProtKB-KW"/>
</dbReference>
<reference evidence="9 10" key="1">
    <citation type="journal article" date="2015" name="Nature">
        <title>rRNA introns, odd ribosomes, and small enigmatic genomes across a large radiation of phyla.</title>
        <authorList>
            <person name="Brown C.T."/>
            <person name="Hug L.A."/>
            <person name="Thomas B.C."/>
            <person name="Sharon I."/>
            <person name="Castelle C.J."/>
            <person name="Singh A."/>
            <person name="Wilkins M.J."/>
            <person name="Williams K.H."/>
            <person name="Banfield J.F."/>
        </authorList>
    </citation>
    <scope>NUCLEOTIDE SEQUENCE [LARGE SCALE GENOMIC DNA]</scope>
</reference>
<keyword evidence="5" id="KW-0378">Hydrolase</keyword>
<keyword evidence="2" id="KW-1277">Toxin-antitoxin system</keyword>
<evidence type="ECO:0000256" key="1">
    <source>
        <dbReference type="ARBA" id="ARBA00001946"/>
    </source>
</evidence>
<evidence type="ECO:0000313" key="9">
    <source>
        <dbReference type="EMBL" id="KKR78161.1"/>
    </source>
</evidence>
<feature type="domain" description="PIN" evidence="8">
    <location>
        <begin position="1"/>
        <end position="113"/>
    </location>
</feature>
<evidence type="ECO:0000313" key="10">
    <source>
        <dbReference type="Proteomes" id="UP000034749"/>
    </source>
</evidence>
<organism evidence="9 10">
    <name type="scientific">Candidatus Nomurabacteria bacterium GW2011_GWA2_40_9</name>
    <dbReference type="NCBI Taxonomy" id="1618734"/>
    <lineage>
        <taxon>Bacteria</taxon>
        <taxon>Candidatus Nomuraibacteriota</taxon>
    </lineage>
</organism>
<evidence type="ECO:0000256" key="2">
    <source>
        <dbReference type="ARBA" id="ARBA00022649"/>
    </source>
</evidence>
<evidence type="ECO:0000256" key="5">
    <source>
        <dbReference type="ARBA" id="ARBA00022801"/>
    </source>
</evidence>
<protein>
    <recommendedName>
        <fullName evidence="8">PIN domain-containing protein</fullName>
    </recommendedName>
</protein>
<evidence type="ECO:0000259" key="8">
    <source>
        <dbReference type="SMART" id="SM00670"/>
    </source>
</evidence>
<dbReference type="AlphaFoldDB" id="A0A0G0TTJ5"/>
<keyword evidence="3" id="KW-0540">Nuclease</keyword>
<gene>
    <name evidence="9" type="ORF">UU24_C0041G0002</name>
</gene>
<name>A0A0G0TTJ5_9BACT</name>
<dbReference type="SMART" id="SM00670">
    <property type="entry name" value="PINc"/>
    <property type="match status" value="1"/>
</dbReference>
<evidence type="ECO:0000256" key="4">
    <source>
        <dbReference type="ARBA" id="ARBA00022723"/>
    </source>
</evidence>
<comment type="caution">
    <text evidence="9">The sequence shown here is derived from an EMBL/GenBank/DDBJ whole genome shotgun (WGS) entry which is preliminary data.</text>
</comment>
<evidence type="ECO:0000256" key="7">
    <source>
        <dbReference type="ARBA" id="ARBA00038093"/>
    </source>
</evidence>
<dbReference type="Proteomes" id="UP000034749">
    <property type="component" value="Unassembled WGS sequence"/>
</dbReference>
<keyword evidence="4" id="KW-0479">Metal-binding</keyword>
<comment type="cofactor">
    <cofactor evidence="1">
        <name>Mg(2+)</name>
        <dbReference type="ChEBI" id="CHEBI:18420"/>
    </cofactor>
</comment>
<evidence type="ECO:0000256" key="6">
    <source>
        <dbReference type="ARBA" id="ARBA00022842"/>
    </source>
</evidence>
<sequence>MYTLDTSAIIYFLTNKDLAVKTIEKIFAESLFVYVPTVVRAELLSKSALSLDEENAIKSFLKNTTKIILDDHIADMSAYIRREYKLKLPDAIIAATAIAMGSVLVTGNESDFKKVKELKIIKV</sequence>
<evidence type="ECO:0000256" key="3">
    <source>
        <dbReference type="ARBA" id="ARBA00022722"/>
    </source>
</evidence>
<dbReference type="InterPro" id="IPR029060">
    <property type="entry name" value="PIN-like_dom_sf"/>
</dbReference>